<accession>A0A815DYG8</accession>
<protein>
    <submittedName>
        <fullName evidence="2">Uncharacterized protein</fullName>
    </submittedName>
</protein>
<evidence type="ECO:0000313" key="2">
    <source>
        <dbReference type="EMBL" id="CAF1304864.1"/>
    </source>
</evidence>
<comment type="caution">
    <text evidence="2">The sequence shown here is derived from an EMBL/GenBank/DDBJ whole genome shotgun (WGS) entry which is preliminary data.</text>
</comment>
<feature type="compositionally biased region" description="Polar residues" evidence="1">
    <location>
        <begin position="56"/>
        <end position="94"/>
    </location>
</feature>
<feature type="region of interest" description="Disordered" evidence="1">
    <location>
        <begin position="1"/>
        <end position="28"/>
    </location>
</feature>
<reference evidence="2" key="1">
    <citation type="submission" date="2021-02" db="EMBL/GenBank/DDBJ databases">
        <authorList>
            <person name="Nowell W R."/>
        </authorList>
    </citation>
    <scope>NUCLEOTIDE SEQUENCE</scope>
</reference>
<evidence type="ECO:0000256" key="1">
    <source>
        <dbReference type="SAM" id="MobiDB-lite"/>
    </source>
</evidence>
<feature type="region of interest" description="Disordered" evidence="1">
    <location>
        <begin position="46"/>
        <end position="94"/>
    </location>
</feature>
<proteinExistence type="predicted"/>
<dbReference type="OrthoDB" id="46159at2759"/>
<dbReference type="AlphaFoldDB" id="A0A815DYG8"/>
<evidence type="ECO:0000313" key="3">
    <source>
        <dbReference type="Proteomes" id="UP000663852"/>
    </source>
</evidence>
<gene>
    <name evidence="2" type="ORF">EDS130_LOCUS30810</name>
</gene>
<dbReference type="Proteomes" id="UP000663852">
    <property type="component" value="Unassembled WGS sequence"/>
</dbReference>
<name>A0A815DYG8_ADIRI</name>
<organism evidence="2 3">
    <name type="scientific">Adineta ricciae</name>
    <name type="common">Rotifer</name>
    <dbReference type="NCBI Taxonomy" id="249248"/>
    <lineage>
        <taxon>Eukaryota</taxon>
        <taxon>Metazoa</taxon>
        <taxon>Spiralia</taxon>
        <taxon>Gnathifera</taxon>
        <taxon>Rotifera</taxon>
        <taxon>Eurotatoria</taxon>
        <taxon>Bdelloidea</taxon>
        <taxon>Adinetida</taxon>
        <taxon>Adinetidae</taxon>
        <taxon>Adineta</taxon>
    </lineage>
</organism>
<dbReference type="EMBL" id="CAJNOJ010000219">
    <property type="protein sequence ID" value="CAF1304864.1"/>
    <property type="molecule type" value="Genomic_DNA"/>
</dbReference>
<sequence length="94" mass="10180">MDPSLLEQFLGPSSTQFQLPPLTEDENDEVHPLMTTGFQRLSYARKSLPARPKPPTSSVKSRFNQDNAATARSRAGISSASTTPVSAGNELSFN</sequence>